<comment type="similarity">
    <text evidence="2">Belongs to the ammonium transporter (TC 2.A.49) family. Rh subfamily.</text>
</comment>
<dbReference type="PRINTS" id="PR00342">
    <property type="entry name" value="RHESUSRHD"/>
</dbReference>
<dbReference type="GO" id="GO:0097272">
    <property type="term" value="P:ammonium homeostasis"/>
    <property type="evidence" value="ECO:0007669"/>
    <property type="project" value="TreeGrafter"/>
</dbReference>
<dbReference type="SUPFAM" id="SSF111352">
    <property type="entry name" value="Ammonium transporter"/>
    <property type="match status" value="1"/>
</dbReference>
<keyword evidence="3 6" id="KW-0812">Transmembrane</keyword>
<feature type="transmembrane region" description="Helical" evidence="6">
    <location>
        <begin position="293"/>
        <end position="314"/>
    </location>
</feature>
<feature type="transmembrane region" description="Helical" evidence="6">
    <location>
        <begin position="106"/>
        <end position="127"/>
    </location>
</feature>
<reference evidence="8" key="1">
    <citation type="submission" date="2020-11" db="EMBL/GenBank/DDBJ databases">
        <authorList>
            <person name="Tran Van P."/>
        </authorList>
    </citation>
    <scope>NUCLEOTIDE SEQUENCE</scope>
</reference>
<evidence type="ECO:0000256" key="4">
    <source>
        <dbReference type="ARBA" id="ARBA00022989"/>
    </source>
</evidence>
<feature type="transmembrane region" description="Helical" evidence="6">
    <location>
        <begin position="139"/>
        <end position="157"/>
    </location>
</feature>
<evidence type="ECO:0000256" key="1">
    <source>
        <dbReference type="ARBA" id="ARBA00004141"/>
    </source>
</evidence>
<dbReference type="InterPro" id="IPR029020">
    <property type="entry name" value="Ammonium/urea_transptr"/>
</dbReference>
<evidence type="ECO:0000256" key="5">
    <source>
        <dbReference type="ARBA" id="ARBA00023136"/>
    </source>
</evidence>
<evidence type="ECO:0000256" key="6">
    <source>
        <dbReference type="SAM" id="Phobius"/>
    </source>
</evidence>
<feature type="transmembrane region" description="Helical" evidence="6">
    <location>
        <begin position="46"/>
        <end position="65"/>
    </location>
</feature>
<evidence type="ECO:0000313" key="8">
    <source>
        <dbReference type="EMBL" id="CAD7241956.1"/>
    </source>
</evidence>
<feature type="transmembrane region" description="Helical" evidence="6">
    <location>
        <begin position="77"/>
        <end position="100"/>
    </location>
</feature>
<dbReference type="GO" id="GO:0008519">
    <property type="term" value="F:ammonium channel activity"/>
    <property type="evidence" value="ECO:0007669"/>
    <property type="project" value="InterPro"/>
</dbReference>
<accession>A0A7R8X1E3</accession>
<organism evidence="8">
    <name type="scientific">Darwinula stevensoni</name>
    <dbReference type="NCBI Taxonomy" id="69355"/>
    <lineage>
        <taxon>Eukaryota</taxon>
        <taxon>Metazoa</taxon>
        <taxon>Ecdysozoa</taxon>
        <taxon>Arthropoda</taxon>
        <taxon>Crustacea</taxon>
        <taxon>Oligostraca</taxon>
        <taxon>Ostracoda</taxon>
        <taxon>Podocopa</taxon>
        <taxon>Podocopida</taxon>
        <taxon>Darwinulocopina</taxon>
        <taxon>Darwinuloidea</taxon>
        <taxon>Darwinulidae</taxon>
        <taxon>Darwinula</taxon>
    </lineage>
</organism>
<dbReference type="GO" id="GO:0005886">
    <property type="term" value="C:plasma membrane"/>
    <property type="evidence" value="ECO:0007669"/>
    <property type="project" value="InterPro"/>
</dbReference>
<dbReference type="Gene3D" id="1.10.3430.10">
    <property type="entry name" value="Ammonium transporter AmtB like domains"/>
    <property type="match status" value="1"/>
</dbReference>
<dbReference type="PANTHER" id="PTHR11730">
    <property type="entry name" value="AMMONIUM TRANSPORTER"/>
    <property type="match status" value="1"/>
</dbReference>
<feature type="transmembrane region" description="Helical" evidence="6">
    <location>
        <begin position="21"/>
        <end position="40"/>
    </location>
</feature>
<keyword evidence="4 6" id="KW-1133">Transmembrane helix</keyword>
<protein>
    <recommendedName>
        <fullName evidence="7">Ammonium transporter AmtB-like domain-containing protein</fullName>
    </recommendedName>
</protein>
<feature type="transmembrane region" description="Helical" evidence="6">
    <location>
        <begin position="253"/>
        <end position="272"/>
    </location>
</feature>
<evidence type="ECO:0000256" key="3">
    <source>
        <dbReference type="ARBA" id="ARBA00022692"/>
    </source>
</evidence>
<dbReference type="Pfam" id="PF00909">
    <property type="entry name" value="Ammonium_transp"/>
    <property type="match status" value="1"/>
</dbReference>
<dbReference type="InterPro" id="IPR002229">
    <property type="entry name" value="RhesusRHD"/>
</dbReference>
<comment type="subcellular location">
    <subcellularLocation>
        <location evidence="1">Membrane</location>
        <topology evidence="1">Multi-pass membrane protein</topology>
    </subcellularLocation>
</comment>
<feature type="non-terminal residue" evidence="8">
    <location>
        <position position="324"/>
    </location>
</feature>
<evidence type="ECO:0000313" key="9">
    <source>
        <dbReference type="Proteomes" id="UP000677054"/>
    </source>
</evidence>
<dbReference type="OrthoDB" id="534912at2759"/>
<dbReference type="Proteomes" id="UP000677054">
    <property type="component" value="Unassembled WGS sequence"/>
</dbReference>
<dbReference type="EMBL" id="LR899715">
    <property type="protein sequence ID" value="CAD7241956.1"/>
    <property type="molecule type" value="Genomic_DNA"/>
</dbReference>
<sequence>RSGTKGKFTDGMELLPVFQDTHVMIFVGFGFLMTFLRRYGYGAVGFNFLLGALAVQWAILCQGFMHARVIREEKIHVTLTTLLNADIAAATVLIAFGAVLGRTTPLQLIFMAMVEMVIFAINEYLVYEKFKASDIGGSIVIHTFGAIFALGLAVGTVKRGVGGMTLPQKAPNYSSNLFSMIGTLFLWVYWPSFNAALAVPSAQEAAIVNTYLSLAASVVSTFAITIFDCIQNATLAGGVGAGAVCDLLRHPFGAIVVGSLAGAISTCGFRFVTPVLEKKFGISDTCGVLNLHGTPGILSAIASAIILVAEYLPISPYGQVEPSL</sequence>
<feature type="transmembrane region" description="Helical" evidence="6">
    <location>
        <begin position="177"/>
        <end position="199"/>
    </location>
</feature>
<name>A0A7R8X1E3_9CRUS</name>
<dbReference type="PANTHER" id="PTHR11730:SF60">
    <property type="entry name" value="RH50, ISOFORM D"/>
    <property type="match status" value="1"/>
</dbReference>
<feature type="transmembrane region" description="Helical" evidence="6">
    <location>
        <begin position="211"/>
        <end position="233"/>
    </location>
</feature>
<feature type="domain" description="Ammonium transporter AmtB-like" evidence="7">
    <location>
        <begin position="14"/>
        <end position="311"/>
    </location>
</feature>
<proteinExistence type="inferred from homology"/>
<dbReference type="InterPro" id="IPR024041">
    <property type="entry name" value="NH4_transpt_AmtB-like_dom"/>
</dbReference>
<dbReference type="EMBL" id="CAJPEV010000198">
    <property type="protein sequence ID" value="CAG0882214.1"/>
    <property type="molecule type" value="Genomic_DNA"/>
</dbReference>
<dbReference type="AlphaFoldDB" id="A0A7R8X1E3"/>
<keyword evidence="5 6" id="KW-0472">Membrane</keyword>
<gene>
    <name evidence="8" type="ORF">DSTB1V02_LOCUS1932</name>
</gene>
<keyword evidence="9" id="KW-1185">Reference proteome</keyword>
<evidence type="ECO:0000259" key="7">
    <source>
        <dbReference type="Pfam" id="PF00909"/>
    </source>
</evidence>
<evidence type="ECO:0000256" key="2">
    <source>
        <dbReference type="ARBA" id="ARBA00011036"/>
    </source>
</evidence>